<dbReference type="Pfam" id="PF20209">
    <property type="entry name" value="DUF6570"/>
    <property type="match status" value="1"/>
</dbReference>
<gene>
    <name evidence="3" type="ORF">BpHYR1_014066</name>
</gene>
<dbReference type="Pfam" id="PF14214">
    <property type="entry name" value="Helitron_like_N"/>
    <property type="match status" value="1"/>
</dbReference>
<comment type="caution">
    <text evidence="3">The sequence shown here is derived from an EMBL/GenBank/DDBJ whole genome shotgun (WGS) entry which is preliminary data.</text>
</comment>
<evidence type="ECO:0000313" key="4">
    <source>
        <dbReference type="Proteomes" id="UP000276133"/>
    </source>
</evidence>
<dbReference type="EMBL" id="REGN01007096">
    <property type="protein sequence ID" value="RNA07296.1"/>
    <property type="molecule type" value="Genomic_DNA"/>
</dbReference>
<protein>
    <submittedName>
        <fullName evidence="3">ATP-dependent DNA helicase PIF1</fullName>
    </submittedName>
</protein>
<name>A0A3M7Q7A4_BRAPC</name>
<feature type="domain" description="Helitron helicase-like" evidence="1">
    <location>
        <begin position="350"/>
        <end position="466"/>
    </location>
</feature>
<evidence type="ECO:0000259" key="2">
    <source>
        <dbReference type="Pfam" id="PF20209"/>
    </source>
</evidence>
<dbReference type="AlphaFoldDB" id="A0A3M7Q7A4"/>
<dbReference type="OrthoDB" id="416437at2759"/>
<dbReference type="InterPro" id="IPR025476">
    <property type="entry name" value="Helitron_helicase-like"/>
</dbReference>
<keyword evidence="3" id="KW-0347">Helicase</keyword>
<reference evidence="3 4" key="1">
    <citation type="journal article" date="2018" name="Sci. Rep.">
        <title>Genomic signatures of local adaptation to the degree of environmental predictability in rotifers.</title>
        <authorList>
            <person name="Franch-Gras L."/>
            <person name="Hahn C."/>
            <person name="Garcia-Roger E.M."/>
            <person name="Carmona M.J."/>
            <person name="Serra M."/>
            <person name="Gomez A."/>
        </authorList>
    </citation>
    <scope>NUCLEOTIDE SEQUENCE [LARGE SCALE GENOMIC DNA]</scope>
    <source>
        <strain evidence="3">HYR1</strain>
    </source>
</reference>
<keyword evidence="3" id="KW-0547">Nucleotide-binding</keyword>
<evidence type="ECO:0000259" key="1">
    <source>
        <dbReference type="Pfam" id="PF14214"/>
    </source>
</evidence>
<sequence>MTPQSNSIFKDPTLSIPKCKCGAADHRSIRNLKCKYTTKNRNSALNPPITNIAPKDSSSITKETYLKEFNSLKYGPLHKQPWVLYEIQKFHTSVREYETFYCTNCSELWPTKLAKCETCHSYKNKFTSHNDMNPNHHLLIDEVKKCLYNLTMIEEMLISPILPVMSVYRLTGGQLVTKGYVINFKQYISKVVTALPRLINELPILVIKKQEKLNLLPNDQIPNYFNEITYEQLNIHEKEILNQDLGPKIVQNHFEDDTDSHFFIQPEEEKVLQFDKIKQKLNWPTISTAPINEFEFDGLCSLVFPKLFSFGSGDQTKKSHKEMVSESLAVQHLLKYATVNSKTKFNYYPFAEHPRFKFWMYDRISRHRTLDQIKVYLKQNPGDANMTINELKKMLNDGSAEQLLRKMTPYSANITGSNAYWYQRRIELESTFEQKKPATVFFTFSYADNHWEDLHRLLPGEGKASETKVITYAETLLSAMNSRSTLIYDGQSEIHSNYENLANFVQRHVCRPDGYCKSKKGKECRFEFPIQLQDKTEIVFKEIENTIIAEIKLKRNDSNMNVHNILCCHHWRGNTDMQIIIDKNAAIRYMVKYAAKPEKSSQTYMDTLRTIYGQSNEEDDPRTKLRSLMLKTSCSQRDIGQCEVCRLLMSGPLCQSSFKYVTQILDINSRQIQLVKKNN</sequence>
<keyword evidence="4" id="KW-1185">Reference proteome</keyword>
<accession>A0A3M7Q7A4</accession>
<evidence type="ECO:0000313" key="3">
    <source>
        <dbReference type="EMBL" id="RNA07296.1"/>
    </source>
</evidence>
<dbReference type="InterPro" id="IPR046700">
    <property type="entry name" value="DUF6570"/>
</dbReference>
<feature type="domain" description="DUF6570" evidence="2">
    <location>
        <begin position="137"/>
        <end position="203"/>
    </location>
</feature>
<proteinExistence type="predicted"/>
<dbReference type="GO" id="GO:0004386">
    <property type="term" value="F:helicase activity"/>
    <property type="evidence" value="ECO:0007669"/>
    <property type="project" value="UniProtKB-KW"/>
</dbReference>
<dbReference type="Proteomes" id="UP000276133">
    <property type="component" value="Unassembled WGS sequence"/>
</dbReference>
<organism evidence="3 4">
    <name type="scientific">Brachionus plicatilis</name>
    <name type="common">Marine rotifer</name>
    <name type="synonym">Brachionus muelleri</name>
    <dbReference type="NCBI Taxonomy" id="10195"/>
    <lineage>
        <taxon>Eukaryota</taxon>
        <taxon>Metazoa</taxon>
        <taxon>Spiralia</taxon>
        <taxon>Gnathifera</taxon>
        <taxon>Rotifera</taxon>
        <taxon>Eurotatoria</taxon>
        <taxon>Monogononta</taxon>
        <taxon>Pseudotrocha</taxon>
        <taxon>Ploima</taxon>
        <taxon>Brachionidae</taxon>
        <taxon>Brachionus</taxon>
    </lineage>
</organism>
<keyword evidence="3" id="KW-0067">ATP-binding</keyword>
<keyword evidence="3" id="KW-0378">Hydrolase</keyword>